<proteinExistence type="predicted"/>
<sequence length="61" mass="6869">MGTYTLTVFEKDGTKLLDEAFEAATEAEAKQKGEAILREKELYERTHRCTSASGKLVLFKN</sequence>
<organism evidence="1 2">
    <name type="scientific">Bacillus manliponensis</name>
    <dbReference type="NCBI Taxonomy" id="574376"/>
    <lineage>
        <taxon>Bacteria</taxon>
        <taxon>Bacillati</taxon>
        <taxon>Bacillota</taxon>
        <taxon>Bacilli</taxon>
        <taxon>Bacillales</taxon>
        <taxon>Bacillaceae</taxon>
        <taxon>Bacillus</taxon>
        <taxon>Bacillus cereus group</taxon>
    </lineage>
</organism>
<dbReference type="STRING" id="574376.BAMA_16565"/>
<dbReference type="Proteomes" id="UP000027822">
    <property type="component" value="Unassembled WGS sequence"/>
</dbReference>
<reference evidence="1 2" key="1">
    <citation type="submission" date="2014-06" db="EMBL/GenBank/DDBJ databases">
        <title>Draft genome sequence of Bacillus manliponensis JCM 15802 (MCCC 1A00708).</title>
        <authorList>
            <person name="Lai Q."/>
            <person name="Liu Y."/>
            <person name="Shao Z."/>
        </authorList>
    </citation>
    <scope>NUCLEOTIDE SEQUENCE [LARGE SCALE GENOMIC DNA]</scope>
    <source>
        <strain evidence="1 2">JCM 15802</strain>
    </source>
</reference>
<dbReference type="AlphaFoldDB" id="A0A073K0P5"/>
<keyword evidence="2" id="KW-1185">Reference proteome</keyword>
<comment type="caution">
    <text evidence="1">The sequence shown here is derived from an EMBL/GenBank/DDBJ whole genome shotgun (WGS) entry which is preliminary data.</text>
</comment>
<protein>
    <submittedName>
        <fullName evidence="1">Uncharacterized protein</fullName>
    </submittedName>
</protein>
<gene>
    <name evidence="1" type="ORF">BAMA_16565</name>
</gene>
<dbReference type="InterPro" id="IPR025544">
    <property type="entry name" value="YhzD"/>
</dbReference>
<evidence type="ECO:0000313" key="1">
    <source>
        <dbReference type="EMBL" id="KEK20070.1"/>
    </source>
</evidence>
<evidence type="ECO:0000313" key="2">
    <source>
        <dbReference type="Proteomes" id="UP000027822"/>
    </source>
</evidence>
<name>A0A073K0P5_9BACI</name>
<dbReference type="Pfam" id="PF14120">
    <property type="entry name" value="YhzD"/>
    <property type="match status" value="1"/>
</dbReference>
<dbReference type="EMBL" id="JOTN01000004">
    <property type="protein sequence ID" value="KEK20070.1"/>
    <property type="molecule type" value="Genomic_DNA"/>
</dbReference>
<dbReference type="RefSeq" id="WP_034637217.1">
    <property type="nucleotide sequence ID" value="NZ_CBCSJC010000003.1"/>
</dbReference>
<accession>A0A073K0P5</accession>